<feature type="compositionally biased region" description="Acidic residues" evidence="1">
    <location>
        <begin position="58"/>
        <end position="80"/>
    </location>
</feature>
<evidence type="ECO:0000313" key="2">
    <source>
        <dbReference type="EMBL" id="GMN39031.1"/>
    </source>
</evidence>
<feature type="compositionally biased region" description="Polar residues" evidence="1">
    <location>
        <begin position="1"/>
        <end position="16"/>
    </location>
</feature>
<dbReference type="Proteomes" id="UP001187192">
    <property type="component" value="Unassembled WGS sequence"/>
</dbReference>
<dbReference type="AlphaFoldDB" id="A0AA88A857"/>
<gene>
    <name evidence="2" type="ORF">TIFTF001_008264</name>
</gene>
<sequence length="120" mass="12991">MADQSPSGTDLPQNQNEELDEAEPVFLQSQEEEDDDKESVPSEDDGVHTSVGELVSYGDEDDENKDQEIEDEDGDGDGEESCSSGEEGGSEGNEWSAAQIDGLFCPICSRPWTTGGDHYI</sequence>
<dbReference type="EMBL" id="BTGU01000009">
    <property type="protein sequence ID" value="GMN39031.1"/>
    <property type="molecule type" value="Genomic_DNA"/>
</dbReference>
<feature type="region of interest" description="Disordered" evidence="1">
    <location>
        <begin position="1"/>
        <end position="97"/>
    </location>
</feature>
<comment type="caution">
    <text evidence="2">The sequence shown here is derived from an EMBL/GenBank/DDBJ whole genome shotgun (WGS) entry which is preliminary data.</text>
</comment>
<evidence type="ECO:0000256" key="1">
    <source>
        <dbReference type="SAM" id="MobiDB-lite"/>
    </source>
</evidence>
<name>A0AA88A857_FICCA</name>
<organism evidence="2 3">
    <name type="scientific">Ficus carica</name>
    <name type="common">Common fig</name>
    <dbReference type="NCBI Taxonomy" id="3494"/>
    <lineage>
        <taxon>Eukaryota</taxon>
        <taxon>Viridiplantae</taxon>
        <taxon>Streptophyta</taxon>
        <taxon>Embryophyta</taxon>
        <taxon>Tracheophyta</taxon>
        <taxon>Spermatophyta</taxon>
        <taxon>Magnoliopsida</taxon>
        <taxon>eudicotyledons</taxon>
        <taxon>Gunneridae</taxon>
        <taxon>Pentapetalae</taxon>
        <taxon>rosids</taxon>
        <taxon>fabids</taxon>
        <taxon>Rosales</taxon>
        <taxon>Moraceae</taxon>
        <taxon>Ficeae</taxon>
        <taxon>Ficus</taxon>
    </lineage>
</organism>
<reference evidence="2" key="1">
    <citation type="submission" date="2023-07" db="EMBL/GenBank/DDBJ databases">
        <title>draft genome sequence of fig (Ficus carica).</title>
        <authorList>
            <person name="Takahashi T."/>
            <person name="Nishimura K."/>
        </authorList>
    </citation>
    <scope>NUCLEOTIDE SEQUENCE</scope>
</reference>
<evidence type="ECO:0000313" key="3">
    <source>
        <dbReference type="Proteomes" id="UP001187192"/>
    </source>
</evidence>
<proteinExistence type="predicted"/>
<keyword evidence="3" id="KW-1185">Reference proteome</keyword>
<protein>
    <submittedName>
        <fullName evidence="2">Uncharacterized protein</fullName>
    </submittedName>
</protein>
<feature type="compositionally biased region" description="Acidic residues" evidence="1">
    <location>
        <begin position="30"/>
        <end position="44"/>
    </location>
</feature>
<accession>A0AA88A857</accession>